<dbReference type="Pfam" id="PF08880">
    <property type="entry name" value="QLQ"/>
    <property type="match status" value="1"/>
</dbReference>
<dbReference type="GO" id="GO:0005634">
    <property type="term" value="C:nucleus"/>
    <property type="evidence" value="ECO:0007669"/>
    <property type="project" value="UniProtKB-SubCell"/>
</dbReference>
<evidence type="ECO:0000256" key="3">
    <source>
        <dbReference type="ARBA" id="ARBA00023242"/>
    </source>
</evidence>
<dbReference type="GO" id="GO:0006351">
    <property type="term" value="P:DNA-templated transcription"/>
    <property type="evidence" value="ECO:0007669"/>
    <property type="project" value="UniProtKB-UniRule"/>
</dbReference>
<evidence type="ECO:0000256" key="6">
    <source>
        <dbReference type="SAM" id="MobiDB-lite"/>
    </source>
</evidence>
<sequence>MDFLKVSDKTTIPCRSDSLFGLNQQQYKESSFGFRDMEIHPHHITPYTGNGVLGCYYYYPFTNAQLKELERQAMIYKYMIASIPVPFDLLVSSPSSASLCNNKNIAGDLEPGRCRRTDGKKWRCAKEVVSNHKYCEKHLHRGRPRSRKHVEPPYSRPNNNGGSVKNKDLKNLPQKLSSSSIKDKTLEPIEISSSISNYRESRGSEIFTVSATTEQENKYLNFIDVWSDGVRSSEKQSTTTSTPVSSSNGNLSLYSLDLSMGGNNLMSQDEMGLIQMGLGVIGSGREDHNGYGPYGVTSSLEEMSSWLAPMSTTPGGPLAEILRPSPNLVISGDIESYSLMETPTPSSSPSRVVKKMTSSVAILSQYYKPLTLNSFQYVDSIPMLNGSNFSEWKEHLLLVLALMDLDLSLMKECPSSPKELKHWERSNRAERSRVQAEISSLSYRDNENVRELIMRMKTLEAKHKRLGIDNIFLDDKILAHYVVQMLPLQKYIRLQNVYRGLEENFVNENGRWHIGEIWSTNELISRCDMEEETLRREIADDAKREKQKREQ</sequence>
<dbReference type="InterPro" id="IPR014978">
    <property type="entry name" value="Gln-Leu-Gln_QLQ"/>
</dbReference>
<dbReference type="PROSITE" id="PS51666">
    <property type="entry name" value="QLQ"/>
    <property type="match status" value="1"/>
</dbReference>
<protein>
    <recommendedName>
        <fullName evidence="5">Growth-regulating factor</fullName>
    </recommendedName>
</protein>
<comment type="function">
    <text evidence="5">Transcription activator.</text>
</comment>
<dbReference type="Proteomes" id="UP000682877">
    <property type="component" value="Chromosome 8"/>
</dbReference>
<proteinExistence type="inferred from homology"/>
<evidence type="ECO:0000256" key="5">
    <source>
        <dbReference type="RuleBase" id="RU367127"/>
    </source>
</evidence>
<feature type="short sequence motif" description="Bipartite nuclear localization signal" evidence="4">
    <location>
        <begin position="113"/>
        <end position="123"/>
    </location>
</feature>
<keyword evidence="5" id="KW-0010">Activator</keyword>
<evidence type="ECO:0000256" key="4">
    <source>
        <dbReference type="PROSITE-ProRule" id="PRU01002"/>
    </source>
</evidence>
<dbReference type="GO" id="GO:0006355">
    <property type="term" value="P:regulation of DNA-templated transcription"/>
    <property type="evidence" value="ECO:0007669"/>
    <property type="project" value="InterPro"/>
</dbReference>
<evidence type="ECO:0000256" key="2">
    <source>
        <dbReference type="ARBA" id="ARBA00008122"/>
    </source>
</evidence>
<evidence type="ECO:0000313" key="10">
    <source>
        <dbReference type="Proteomes" id="UP000682877"/>
    </source>
</evidence>
<evidence type="ECO:0000259" key="7">
    <source>
        <dbReference type="PROSITE" id="PS51666"/>
    </source>
</evidence>
<reference evidence="9" key="1">
    <citation type="submission" date="2021-01" db="EMBL/GenBank/DDBJ databases">
        <authorList>
            <person name="Bezrukov I."/>
        </authorList>
    </citation>
    <scope>NUCLEOTIDE SEQUENCE</scope>
</reference>
<feature type="domain" description="WRC" evidence="8">
    <location>
        <begin position="108"/>
        <end position="152"/>
    </location>
</feature>
<keyword evidence="3 4" id="KW-0539">Nucleus</keyword>
<dbReference type="GO" id="GO:0099402">
    <property type="term" value="P:plant organ development"/>
    <property type="evidence" value="ECO:0007669"/>
    <property type="project" value="UniProtKB-ARBA"/>
</dbReference>
<dbReference type="InterPro" id="IPR014977">
    <property type="entry name" value="WRC_dom"/>
</dbReference>
<evidence type="ECO:0000256" key="1">
    <source>
        <dbReference type="ARBA" id="ARBA00004123"/>
    </source>
</evidence>
<feature type="region of interest" description="Disordered" evidence="6">
    <location>
        <begin position="136"/>
        <end position="181"/>
    </location>
</feature>
<comment type="domain">
    <text evidence="5">The QLQ domain and WRC domain may be involved in protein-protein interaction and DNA-binding, respectively.</text>
</comment>
<accession>A0A8S2B2S6</accession>
<comment type="subcellular location">
    <subcellularLocation>
        <location evidence="1 4 5">Nucleus</location>
    </subcellularLocation>
</comment>
<organism evidence="9 10">
    <name type="scientific">Arabidopsis arenosa</name>
    <name type="common">Sand rock-cress</name>
    <name type="synonym">Cardaminopsis arenosa</name>
    <dbReference type="NCBI Taxonomy" id="38785"/>
    <lineage>
        <taxon>Eukaryota</taxon>
        <taxon>Viridiplantae</taxon>
        <taxon>Streptophyta</taxon>
        <taxon>Embryophyta</taxon>
        <taxon>Tracheophyta</taxon>
        <taxon>Spermatophyta</taxon>
        <taxon>Magnoliopsida</taxon>
        <taxon>eudicotyledons</taxon>
        <taxon>Gunneridae</taxon>
        <taxon>Pentapetalae</taxon>
        <taxon>rosids</taxon>
        <taxon>malvids</taxon>
        <taxon>Brassicales</taxon>
        <taxon>Brassicaceae</taxon>
        <taxon>Camelineae</taxon>
        <taxon>Arabidopsis</taxon>
    </lineage>
</organism>
<dbReference type="EMBL" id="LR999458">
    <property type="protein sequence ID" value="CAE6238784.1"/>
    <property type="molecule type" value="Genomic_DNA"/>
</dbReference>
<dbReference type="PANTHER" id="PTHR31602:SF101">
    <property type="entry name" value="GROWTH-REGULATING FACTOR 7"/>
    <property type="match status" value="1"/>
</dbReference>
<keyword evidence="5" id="KW-0804">Transcription</keyword>
<dbReference type="InterPro" id="IPR031137">
    <property type="entry name" value="GRF"/>
</dbReference>
<feature type="compositionally biased region" description="Basic residues" evidence="6">
    <location>
        <begin position="138"/>
        <end position="148"/>
    </location>
</feature>
<feature type="domain" description="QLQ" evidence="7">
    <location>
        <begin position="60"/>
        <end position="95"/>
    </location>
</feature>
<dbReference type="PROSITE" id="PS51667">
    <property type="entry name" value="WRC"/>
    <property type="match status" value="1"/>
</dbReference>
<dbReference type="GO" id="GO:0005524">
    <property type="term" value="F:ATP binding"/>
    <property type="evidence" value="ECO:0007669"/>
    <property type="project" value="UniProtKB-UniRule"/>
</dbReference>
<gene>
    <name evidence="9" type="ORF">AARE701A_LOCUS21422</name>
</gene>
<evidence type="ECO:0000259" key="8">
    <source>
        <dbReference type="PROSITE" id="PS51667"/>
    </source>
</evidence>
<dbReference type="AlphaFoldDB" id="A0A8S2B2S6"/>
<comment type="similarity">
    <text evidence="2 5">Belongs to the GRF family.</text>
</comment>
<evidence type="ECO:0000313" key="9">
    <source>
        <dbReference type="EMBL" id="CAE6238784.1"/>
    </source>
</evidence>
<dbReference type="Pfam" id="PF08879">
    <property type="entry name" value="WRC"/>
    <property type="match status" value="1"/>
</dbReference>
<dbReference type="PANTHER" id="PTHR31602">
    <property type="entry name" value="GROWTH-REGULATING FACTOR 5"/>
    <property type="match status" value="1"/>
</dbReference>
<name>A0A8S2B2S6_ARAAE</name>
<keyword evidence="5" id="KW-0805">Transcription regulation</keyword>
<dbReference type="SMART" id="SM00951">
    <property type="entry name" value="QLQ"/>
    <property type="match status" value="1"/>
</dbReference>
<feature type="short sequence motif" description="Bipartite nuclear localization signal" evidence="4">
    <location>
        <begin position="141"/>
        <end position="148"/>
    </location>
</feature>
<keyword evidence="10" id="KW-1185">Reference proteome</keyword>